<reference evidence="7" key="1">
    <citation type="submission" date="2025-08" db="UniProtKB">
        <authorList>
            <consortium name="Ensembl"/>
        </authorList>
    </citation>
    <scope>IDENTIFICATION</scope>
</reference>
<evidence type="ECO:0000313" key="8">
    <source>
        <dbReference type="Proteomes" id="UP000694393"/>
    </source>
</evidence>
<feature type="transmembrane region" description="Helical" evidence="5">
    <location>
        <begin position="136"/>
        <end position="154"/>
    </location>
</feature>
<feature type="domain" description="G-protein coupled receptors family 1 profile" evidence="6">
    <location>
        <begin position="33"/>
        <end position="291"/>
    </location>
</feature>
<protein>
    <submittedName>
        <fullName evidence="7">G protein-coupled receptor 160</fullName>
    </submittedName>
</protein>
<feature type="transmembrane region" description="Helical" evidence="5">
    <location>
        <begin position="243"/>
        <end position="264"/>
    </location>
</feature>
<dbReference type="Gene3D" id="1.20.1070.10">
    <property type="entry name" value="Rhodopsin 7-helix transmembrane proteins"/>
    <property type="match status" value="1"/>
</dbReference>
<keyword evidence="8" id="KW-1185">Reference proteome</keyword>
<feature type="transmembrane region" description="Helical" evidence="5">
    <location>
        <begin position="90"/>
        <end position="116"/>
    </location>
</feature>
<feature type="transmembrane region" description="Helical" evidence="5">
    <location>
        <begin position="183"/>
        <end position="205"/>
    </location>
</feature>
<evidence type="ECO:0000259" key="6">
    <source>
        <dbReference type="PROSITE" id="PS50262"/>
    </source>
</evidence>
<keyword evidence="2 5" id="KW-0812">Transmembrane</keyword>
<dbReference type="Proteomes" id="UP000694393">
    <property type="component" value="Unplaced"/>
</dbReference>
<evidence type="ECO:0000256" key="1">
    <source>
        <dbReference type="ARBA" id="ARBA00004370"/>
    </source>
</evidence>
<name>A0A8C8VP00_9SAUR</name>
<dbReference type="GO" id="GO:0005886">
    <property type="term" value="C:plasma membrane"/>
    <property type="evidence" value="ECO:0007669"/>
    <property type="project" value="TreeGrafter"/>
</dbReference>
<dbReference type="PANTHER" id="PTHR15573:SF0">
    <property type="entry name" value="G-PROTEIN COUPLED RECEPTOR 160-RELATED"/>
    <property type="match status" value="1"/>
</dbReference>
<dbReference type="InterPro" id="IPR017452">
    <property type="entry name" value="GPCR_Rhodpsn_7TM"/>
</dbReference>
<evidence type="ECO:0000256" key="4">
    <source>
        <dbReference type="ARBA" id="ARBA00023136"/>
    </source>
</evidence>
<evidence type="ECO:0000256" key="5">
    <source>
        <dbReference type="SAM" id="Phobius"/>
    </source>
</evidence>
<dbReference type="PROSITE" id="PS50262">
    <property type="entry name" value="G_PROTEIN_RECEP_F1_2"/>
    <property type="match status" value="1"/>
</dbReference>
<sequence>MAAMSCENCSLQYFSQVSQPLEASCMLLLILLGKVALSLFMLGIRRRDLKQSFMGYFCISLVLLDFTLLVNITFISYFEDFALCGVRFTKYHICLFTQIISFMYGVLHYPVCLVAYCDYYMTIPQTSKPPSINQRLFYIFAVVFIWISVLFYILKDPAVSAELEIQNHFSTYLCPSYISIQSYWLSLAIQFAICAALVICWPDVITMLRSVRIISFTNETVLIFSYASDHDQTVCKKQLLTRLLICFLGTWAPFVLLQMIILLLGAQIPAYVEMNVPWLYFINSFLIAVAYWFRCHDIQLTERTWSADPFVSWKFCFIPFNNQNTEQAEKPGTVIIC</sequence>
<feature type="transmembrane region" description="Helical" evidence="5">
    <location>
        <begin position="56"/>
        <end position="78"/>
    </location>
</feature>
<accession>A0A8C8VP00</accession>
<keyword evidence="3 5" id="KW-1133">Transmembrane helix</keyword>
<comment type="subcellular location">
    <subcellularLocation>
        <location evidence="1">Membrane</location>
    </subcellularLocation>
</comment>
<dbReference type="GO" id="GO:0043235">
    <property type="term" value="C:receptor complex"/>
    <property type="evidence" value="ECO:0007669"/>
    <property type="project" value="TreeGrafter"/>
</dbReference>
<evidence type="ECO:0000256" key="2">
    <source>
        <dbReference type="ARBA" id="ARBA00022692"/>
    </source>
</evidence>
<proteinExistence type="predicted"/>
<dbReference type="AlphaFoldDB" id="A0A8C8VP00"/>
<dbReference type="PANTHER" id="PTHR15573">
    <property type="entry name" value="G-PROTEIN COUPLED RECEPTOR 160-RELATED"/>
    <property type="match status" value="1"/>
</dbReference>
<feature type="transmembrane region" description="Helical" evidence="5">
    <location>
        <begin position="21"/>
        <end position="44"/>
    </location>
</feature>
<evidence type="ECO:0000256" key="3">
    <source>
        <dbReference type="ARBA" id="ARBA00022989"/>
    </source>
</evidence>
<keyword evidence="4 5" id="KW-0472">Membrane</keyword>
<dbReference type="InterPro" id="IPR042353">
    <property type="entry name" value="GPR160"/>
</dbReference>
<reference evidence="7" key="2">
    <citation type="submission" date="2025-09" db="UniProtKB">
        <authorList>
            <consortium name="Ensembl"/>
        </authorList>
    </citation>
    <scope>IDENTIFICATION</scope>
</reference>
<organism evidence="7 8">
    <name type="scientific">Pelusios castaneus</name>
    <name type="common">West African mud turtle</name>
    <dbReference type="NCBI Taxonomy" id="367368"/>
    <lineage>
        <taxon>Eukaryota</taxon>
        <taxon>Metazoa</taxon>
        <taxon>Chordata</taxon>
        <taxon>Craniata</taxon>
        <taxon>Vertebrata</taxon>
        <taxon>Euteleostomi</taxon>
        <taxon>Archelosauria</taxon>
        <taxon>Testudinata</taxon>
        <taxon>Testudines</taxon>
        <taxon>Pleurodira</taxon>
        <taxon>Pelomedusidae</taxon>
        <taxon>Pelusios</taxon>
    </lineage>
</organism>
<dbReference type="Ensembl" id="ENSPCET00000022825.1">
    <property type="protein sequence ID" value="ENSPCEP00000022075.1"/>
    <property type="gene ID" value="ENSPCEG00000016899.1"/>
</dbReference>
<feature type="transmembrane region" description="Helical" evidence="5">
    <location>
        <begin position="276"/>
        <end position="293"/>
    </location>
</feature>
<evidence type="ECO:0000313" key="7">
    <source>
        <dbReference type="Ensembl" id="ENSPCEP00000022075.1"/>
    </source>
</evidence>